<dbReference type="NCBIfam" id="TIGR00756">
    <property type="entry name" value="PPR"/>
    <property type="match status" value="4"/>
</dbReference>
<dbReference type="Pfam" id="PF01535">
    <property type="entry name" value="PPR"/>
    <property type="match status" value="2"/>
</dbReference>
<dbReference type="InterPro" id="IPR011990">
    <property type="entry name" value="TPR-like_helical_dom_sf"/>
</dbReference>
<evidence type="ECO:0000256" key="3">
    <source>
        <dbReference type="PROSITE-ProRule" id="PRU00708"/>
    </source>
</evidence>
<dbReference type="OrthoDB" id="426361at2759"/>
<dbReference type="InterPro" id="IPR046960">
    <property type="entry name" value="PPR_At4g14850-like_plant"/>
</dbReference>
<feature type="repeat" description="PPR" evidence="3">
    <location>
        <begin position="256"/>
        <end position="290"/>
    </location>
</feature>
<name>A0A5N6QWN5_9ROSI</name>
<dbReference type="FunFam" id="1.25.40.10:FF:001236">
    <property type="entry name" value="Pentatricopeptide repeat-containing protein At3g28660"/>
    <property type="match status" value="1"/>
</dbReference>
<dbReference type="GO" id="GO:0003723">
    <property type="term" value="F:RNA binding"/>
    <property type="evidence" value="ECO:0007669"/>
    <property type="project" value="InterPro"/>
</dbReference>
<feature type="repeat" description="PPR" evidence="3">
    <location>
        <begin position="359"/>
        <end position="393"/>
    </location>
</feature>
<dbReference type="InterPro" id="IPR002885">
    <property type="entry name" value="PPR_rpt"/>
</dbReference>
<sequence>MTHLLLPHSTKVSSIQAWKRCMSLAQRCTTMRQLKPIHAIFLTHGLHHNNYAIAKLITFCAISDTGSLSYASLMFSKIQAPNSFTYNTLIRAYSRSSQPQLALRYFHLMLKDSNLAPDHHSFHFILLACSNAKWVLLGKQIHNLVVKNGLVLFDGHVQTAVIRVYAECKVLDDARKMFDEIPCLDVIQWNVLMNGYVKCNLASESLKIFRDMLVFGVEPDEFCVTTVLTACAQTGALWQGKWIHEYVKKRKGMKLDVFVMTALVDMYAKCGCIDMAEEVFVVMPKRNVFSWAAMIGGLAVHGYARKAIHCLERMQVDDGLRPDGVVLLGVLMACTHAGLQEEAQLLLDNMEARYGIRPKHEHYSCMVDLLCRAGRLDEALQLIRRMPMKPLASVWGALLSGCRIHNNVYLAELAVEELLVLENDDGAEEDGAYVQLSNIYLGVRRGEDARRLRRMIGDRGLKKTPGCSMIEVDGRVNEFVSGDVSHLHIAQIRAMLELLPLELV</sequence>
<protein>
    <recommendedName>
        <fullName evidence="6">DYW domain-containing protein</fullName>
    </recommendedName>
</protein>
<dbReference type="AlphaFoldDB" id="A0A5N6QWN5"/>
<proteinExistence type="inferred from homology"/>
<dbReference type="Pfam" id="PF13041">
    <property type="entry name" value="PPR_2"/>
    <property type="match status" value="2"/>
</dbReference>
<comment type="similarity">
    <text evidence="2">Belongs to the PPR family. PCMP-E subfamily.</text>
</comment>
<dbReference type="PANTHER" id="PTHR47926:SF537">
    <property type="entry name" value="PENTACOTRIPEPTIDE-REPEAT REGION OF PRORP DOMAIN-CONTAINING PROTEIN"/>
    <property type="match status" value="1"/>
</dbReference>
<accession>A0A5N6QWN5</accession>
<dbReference type="PANTHER" id="PTHR47926">
    <property type="entry name" value="PENTATRICOPEPTIDE REPEAT-CONTAINING PROTEIN"/>
    <property type="match status" value="1"/>
</dbReference>
<dbReference type="FunFam" id="1.25.40.10:FF:001394">
    <property type="entry name" value="Pentatricopeptide repeat-containing protein At3g28660"/>
    <property type="match status" value="1"/>
</dbReference>
<evidence type="ECO:0000256" key="1">
    <source>
        <dbReference type="ARBA" id="ARBA00022737"/>
    </source>
</evidence>
<dbReference type="GO" id="GO:0009451">
    <property type="term" value="P:RNA modification"/>
    <property type="evidence" value="ECO:0007669"/>
    <property type="project" value="InterPro"/>
</dbReference>
<dbReference type="Pfam" id="PF12854">
    <property type="entry name" value="PPR_1"/>
    <property type="match status" value="1"/>
</dbReference>
<keyword evidence="5" id="KW-1185">Reference proteome</keyword>
<feature type="repeat" description="PPR" evidence="3">
    <location>
        <begin position="82"/>
        <end position="117"/>
    </location>
</feature>
<evidence type="ECO:0000313" key="4">
    <source>
        <dbReference type="EMBL" id="KAE8021628.1"/>
    </source>
</evidence>
<evidence type="ECO:0000313" key="5">
    <source>
        <dbReference type="Proteomes" id="UP000327013"/>
    </source>
</evidence>
<evidence type="ECO:0008006" key="6">
    <source>
        <dbReference type="Google" id="ProtNLM"/>
    </source>
</evidence>
<dbReference type="FunFam" id="1.25.40.10:FF:001279">
    <property type="entry name" value="Pentatricopeptide repeat-containing protein ELI1, chloroplastic"/>
    <property type="match status" value="1"/>
</dbReference>
<evidence type="ECO:0000256" key="2">
    <source>
        <dbReference type="ARBA" id="ARBA00061659"/>
    </source>
</evidence>
<reference evidence="4 5" key="1">
    <citation type="submission" date="2019-06" db="EMBL/GenBank/DDBJ databases">
        <title>A chromosomal-level reference genome of Carpinus fangiana (Coryloideae, Betulaceae).</title>
        <authorList>
            <person name="Yang X."/>
            <person name="Wang Z."/>
            <person name="Zhang L."/>
            <person name="Hao G."/>
            <person name="Liu J."/>
            <person name="Yang Y."/>
        </authorList>
    </citation>
    <scope>NUCLEOTIDE SEQUENCE [LARGE SCALE GENOMIC DNA]</scope>
    <source>
        <strain evidence="4">Cfa_2016G</strain>
        <tissue evidence="4">Leaf</tissue>
    </source>
</reference>
<feature type="repeat" description="PPR" evidence="3">
    <location>
        <begin position="185"/>
        <end position="219"/>
    </location>
</feature>
<dbReference type="Gene3D" id="1.25.40.10">
    <property type="entry name" value="Tetratricopeptide repeat domain"/>
    <property type="match status" value="3"/>
</dbReference>
<dbReference type="PROSITE" id="PS51375">
    <property type="entry name" value="PPR"/>
    <property type="match status" value="4"/>
</dbReference>
<keyword evidence="1" id="KW-0677">Repeat</keyword>
<dbReference type="Proteomes" id="UP000327013">
    <property type="component" value="Chromosome 3"/>
</dbReference>
<organism evidence="4 5">
    <name type="scientific">Carpinus fangiana</name>
    <dbReference type="NCBI Taxonomy" id="176857"/>
    <lineage>
        <taxon>Eukaryota</taxon>
        <taxon>Viridiplantae</taxon>
        <taxon>Streptophyta</taxon>
        <taxon>Embryophyta</taxon>
        <taxon>Tracheophyta</taxon>
        <taxon>Spermatophyta</taxon>
        <taxon>Magnoliopsida</taxon>
        <taxon>eudicotyledons</taxon>
        <taxon>Gunneridae</taxon>
        <taxon>Pentapetalae</taxon>
        <taxon>rosids</taxon>
        <taxon>fabids</taxon>
        <taxon>Fagales</taxon>
        <taxon>Betulaceae</taxon>
        <taxon>Carpinus</taxon>
    </lineage>
</organism>
<dbReference type="Pfam" id="PF20431">
    <property type="entry name" value="E_motif"/>
    <property type="match status" value="1"/>
</dbReference>
<gene>
    <name evidence="4" type="ORF">FH972_007502</name>
</gene>
<dbReference type="InterPro" id="IPR046848">
    <property type="entry name" value="E_motif"/>
</dbReference>
<dbReference type="EMBL" id="CM017323">
    <property type="protein sequence ID" value="KAE8021628.1"/>
    <property type="molecule type" value="Genomic_DNA"/>
</dbReference>